<dbReference type="PROSITE" id="PS00571">
    <property type="entry name" value="AMIDASES"/>
    <property type="match status" value="1"/>
</dbReference>
<keyword evidence="3" id="KW-1185">Reference proteome</keyword>
<dbReference type="Pfam" id="PF01425">
    <property type="entry name" value="Amidase"/>
    <property type="match status" value="1"/>
</dbReference>
<sequence>MPRTSRHPPGIPGRVFFRRLADVSESAADLSLTEVLQFLGQRKLSARELVEDCLRRIDLAEPAVRAFVTRTPDLALDAAFRADEARACGERVGPLAGVPVAVKDVFLTKGVLTTAGSQVLATYVPAEDAAVWERLSAAGAGLLGKTTTHEFAYGTASTPTANPWDVRRTPGGSSGGSAAALAGRMAPIATGTDTGGSLRIPAAACGVCTLRSTPGRISRYGVIPLSPSFDVAGPMARRMLDISILMSVLAGHDPRDPATRDEPCPPYPLEAPHDLSGVRIGLPTEMSWQQVDDRIAVVCHEALGLLAARGAQLVEVENPANTKVVLEKSIGVFDTINESEAHQIHDALEPHSHLYTPQVRERVRKGERVSPERYAEALRLRAGWANDWRGIIAAHGLDAIAHPTIDAAPPLIDPNGPPKGPKIRLSTPWSVAGFPALSVPAGFDKRGLPVGLSLAALPEREADLLGLALVIDEELQLWRHSPPSQF</sequence>
<dbReference type="InterPro" id="IPR023631">
    <property type="entry name" value="Amidase_dom"/>
</dbReference>
<gene>
    <name evidence="2" type="ORF">E0H73_05720</name>
</gene>
<dbReference type="PANTHER" id="PTHR11895">
    <property type="entry name" value="TRANSAMIDASE"/>
    <property type="match status" value="1"/>
</dbReference>
<proteinExistence type="predicted"/>
<evidence type="ECO:0000313" key="3">
    <source>
        <dbReference type="Proteomes" id="UP000291144"/>
    </source>
</evidence>
<evidence type="ECO:0000259" key="1">
    <source>
        <dbReference type="Pfam" id="PF01425"/>
    </source>
</evidence>
<evidence type="ECO:0000313" key="2">
    <source>
        <dbReference type="EMBL" id="TCC66379.1"/>
    </source>
</evidence>
<dbReference type="Gene3D" id="3.90.1300.10">
    <property type="entry name" value="Amidase signature (AS) domain"/>
    <property type="match status" value="1"/>
</dbReference>
<name>A0A4R0L007_9ACTN</name>
<feature type="domain" description="Amidase" evidence="1">
    <location>
        <begin position="48"/>
        <end position="465"/>
    </location>
</feature>
<dbReference type="InterPro" id="IPR000120">
    <property type="entry name" value="Amidase"/>
</dbReference>
<comment type="caution">
    <text evidence="2">The sequence shown here is derived from an EMBL/GenBank/DDBJ whole genome shotgun (WGS) entry which is preliminary data.</text>
</comment>
<organism evidence="2 3">
    <name type="scientific">Kribbella pittospori</name>
    <dbReference type="NCBI Taxonomy" id="722689"/>
    <lineage>
        <taxon>Bacteria</taxon>
        <taxon>Bacillati</taxon>
        <taxon>Actinomycetota</taxon>
        <taxon>Actinomycetes</taxon>
        <taxon>Propionibacteriales</taxon>
        <taxon>Kribbellaceae</taxon>
        <taxon>Kribbella</taxon>
    </lineage>
</organism>
<dbReference type="InterPro" id="IPR036928">
    <property type="entry name" value="AS_sf"/>
</dbReference>
<reference evidence="2 3" key="1">
    <citation type="submission" date="2019-02" db="EMBL/GenBank/DDBJ databases">
        <title>Kribbella capetownensis sp. nov. and Kribbella speibonae sp. nov., isolated from soil.</title>
        <authorList>
            <person name="Curtis S.M."/>
            <person name="Norton I."/>
            <person name="Everest G.J."/>
            <person name="Meyers P.R."/>
        </authorList>
    </citation>
    <scope>NUCLEOTIDE SEQUENCE [LARGE SCALE GENOMIC DNA]</scope>
    <source>
        <strain evidence="2 3">NRRL B-24813</strain>
    </source>
</reference>
<dbReference type="Proteomes" id="UP000291144">
    <property type="component" value="Unassembled WGS sequence"/>
</dbReference>
<dbReference type="GO" id="GO:0003824">
    <property type="term" value="F:catalytic activity"/>
    <property type="evidence" value="ECO:0007669"/>
    <property type="project" value="InterPro"/>
</dbReference>
<accession>A0A4R0L007</accession>
<dbReference type="OrthoDB" id="182039at2"/>
<dbReference type="EMBL" id="SJKB01000001">
    <property type="protein sequence ID" value="TCC66379.1"/>
    <property type="molecule type" value="Genomic_DNA"/>
</dbReference>
<dbReference type="SUPFAM" id="SSF75304">
    <property type="entry name" value="Amidase signature (AS) enzymes"/>
    <property type="match status" value="1"/>
</dbReference>
<dbReference type="AlphaFoldDB" id="A0A4R0L007"/>
<protein>
    <submittedName>
        <fullName evidence="2">Amidase</fullName>
    </submittedName>
</protein>
<dbReference type="InterPro" id="IPR020556">
    <property type="entry name" value="Amidase_CS"/>
</dbReference>
<dbReference type="PANTHER" id="PTHR11895:SF151">
    <property type="entry name" value="GLUTAMYL-TRNA(GLN) AMIDOTRANSFERASE SUBUNIT A"/>
    <property type="match status" value="1"/>
</dbReference>